<accession>A0AA40GCE4</accession>
<keyword evidence="2" id="KW-1185">Reference proteome</keyword>
<dbReference type="Proteomes" id="UP001177670">
    <property type="component" value="Unassembled WGS sequence"/>
</dbReference>
<proteinExistence type="predicted"/>
<organism evidence="1 2">
    <name type="scientific">Melipona bicolor</name>
    <dbReference type="NCBI Taxonomy" id="60889"/>
    <lineage>
        <taxon>Eukaryota</taxon>
        <taxon>Metazoa</taxon>
        <taxon>Ecdysozoa</taxon>
        <taxon>Arthropoda</taxon>
        <taxon>Hexapoda</taxon>
        <taxon>Insecta</taxon>
        <taxon>Pterygota</taxon>
        <taxon>Neoptera</taxon>
        <taxon>Endopterygota</taxon>
        <taxon>Hymenoptera</taxon>
        <taxon>Apocrita</taxon>
        <taxon>Aculeata</taxon>
        <taxon>Apoidea</taxon>
        <taxon>Anthophila</taxon>
        <taxon>Apidae</taxon>
        <taxon>Melipona</taxon>
    </lineage>
</organism>
<dbReference type="EMBL" id="JAHYIQ010000002">
    <property type="protein sequence ID" value="KAK1134481.1"/>
    <property type="molecule type" value="Genomic_DNA"/>
</dbReference>
<gene>
    <name evidence="1" type="ORF">K0M31_007263</name>
</gene>
<reference evidence="1" key="1">
    <citation type="submission" date="2021-10" db="EMBL/GenBank/DDBJ databases">
        <title>Melipona bicolor Genome sequencing and assembly.</title>
        <authorList>
            <person name="Araujo N.S."/>
            <person name="Arias M.C."/>
        </authorList>
    </citation>
    <scope>NUCLEOTIDE SEQUENCE</scope>
    <source>
        <strain evidence="1">USP_2M_L1-L4_2017</strain>
        <tissue evidence="1">Whole body</tissue>
    </source>
</reference>
<evidence type="ECO:0000313" key="2">
    <source>
        <dbReference type="Proteomes" id="UP001177670"/>
    </source>
</evidence>
<name>A0AA40GCE4_9HYME</name>
<dbReference type="AlphaFoldDB" id="A0AA40GCE4"/>
<sequence length="118" mass="13366">MNNALNLKFLEEQAHDIDCCRRRDSHVIIALLNVVVPRVDSINRVAVDECTSAINLLRHGDRTEERVGRRFRGIVSETEGELQSLVVVATSGPEERLMSHYARRIDEIPKVLFVNGCL</sequence>
<comment type="caution">
    <text evidence="1">The sequence shown here is derived from an EMBL/GenBank/DDBJ whole genome shotgun (WGS) entry which is preliminary data.</text>
</comment>
<protein>
    <submittedName>
        <fullName evidence="1">Uncharacterized protein</fullName>
    </submittedName>
</protein>
<evidence type="ECO:0000313" key="1">
    <source>
        <dbReference type="EMBL" id="KAK1134481.1"/>
    </source>
</evidence>